<evidence type="ECO:0000313" key="4">
    <source>
        <dbReference type="Proteomes" id="UP000187209"/>
    </source>
</evidence>
<keyword evidence="4" id="KW-1185">Reference proteome</keyword>
<dbReference type="GO" id="GO:0006396">
    <property type="term" value="P:RNA processing"/>
    <property type="evidence" value="ECO:0007669"/>
    <property type="project" value="InterPro"/>
</dbReference>
<protein>
    <submittedName>
        <fullName evidence="3">Uncharacterized protein</fullName>
    </submittedName>
</protein>
<sequence length="2057" mass="239102">MDGLLKRKPKEAFDRWRKYVQAVNNKEILDGVRSQRLLVVLNNVAKRTLRDATQRIFGEGNMVKGAIRKIYNTMLRMPRTAIDQWKKYVERCKRKDFFDNLRSAKLLNCLTRIPTRTTRDASLRILGGGNKIAGALKNILNGLKNIPRNALRTWAKYVEDVKAKRLYDGARSYKLQNTLERLQRRTMKEAADRCIGFIFAAPKIKAIMKRMDGILKRKPKEAFDRWRKYVQAVNNKEILDGVRSQRLLVVLNNVAKRTLRDATQRIFGEGNMVKGAIRKIYSTMLRMPRTAIDQWKKYVERCKRKDFFDNLRSAKLVNCLTRIPTRTTRDASLRILGGGNKIAGALKNILNGLKNIPRNALRTWAKYVEDVKAKRLYDGARSYKLQNTLERLQRRTMKEAADRCIGFIFAAPKIKAIIKRMDGILKRKPKEAFDRWRKYVQAVNNKEILDGVRSQRLLVVLTNVAKRTLRDATQRIFGEGNMVKGAIRKIYNTMLRMPRTAIDQWKKYVERCKRKDFFDNLRSAKLLNCLTRIPTRTARDASLRIIGGGNKIAGALKNILNGLKNIPRNALKTWVKYVEDVKAKRLYDGARSYKLQISLERLQRRTMKEAADRCIGFIFAAPKIKAILKRMDGLLKRKPKEAFDRWRKYVQAVNNKEILDSVRSQRLLIVLTNVSKRTLRDATQRMFGEGSVVKGAIRKIYNTMLRMPKTAVDKWKKYVEGCKHKDFFDNLRSAKLLNCLTRIPMRTSRDTTQRILGGGNKVKGCLENIVTGLKSIPKKALRKWVKVVQDIKDKKLFDNARCYKLQISLERIHRRTMKEAADRCVGFIFAAPKVRATIKRMDGILKRKPKEAFDRWRKYVQAVNNKEILDGVRSQRLLIVLTNVAKRTLRDATQRIFGEGNMVKGAIRKIYSTMLRMPRTAVEKWKKYVESCKRKDFFDSLRSAKLLNCLSRIPTRATRDATQRIFGGGNKVKGCLENIVTGLKNIPKNALRKWVKVVQDIKDKKLFDNARTFKLQIAIERLERRTLKEATDRCIGFIFAAPKVKECIRNIEIILRRKPKEAVDMWKKFVADIRDKKLLDGVRTHKLHAALTAVPRRTLRDAYQRIIGEGDKVKGALKNIVNAFAKMTKRGLIQWKHYVYLCNHKGIMDNLRSERLKIALSKIHLRTMKDVHERIVGEGDKVKGALRRIAMAGQKMPKIAFEIWRKYIVAVKSKSVYDLVRSHKLLISFSRLTNRTLKDANNRILGEGDKIKGAIRRIIIQLNKNTRVAYNSWKDFVKAVNDKNIFDNERAGKLQRALERVPRRVLKLSSNRILGEGNQALGALRRLAISCNKLPKKAIEKWREFITGCRHGHLMDNIRSQKLKYALTSIPRRVSFDIFDRLVRSEERLRGKLNNLAKVMSKKPLRSCNQWRAQTKVTKMMTSYRAGRLRHSLWKLPLSVLRISMTRIIGDGSRALGALRLLGSTALNRPREAFKLWKDFIERNKRGELFSGMRSHRLFITMTRISMRTMREAARTVITAQDKIKHMFRLWEVEIYNNMRGIWGEWRHFVSGVKRGELLDAVKTQKLRKAIEAVPRRTMRDAFERVIGDGSRVKGALRRLEISCSRIMNSSFFIWRDYMIQNRSRESLRRLKAQQLKNTLQHIPQRVLKDALDRILGDGKKVLGCLRRLSIFVIAQQRDGFLKWKNKTVSNRSGNMSRGNKIRFALEAIAKRSLKSALYKVLGDLRAKRGIARMTRNLVNQQRNAIERLRDRVMKLRMIKKVNAAYILMRMLKIKCDMMIKGRFRMWKNMEALRRMRLMRKALMHMLFYASINFENAFWKWKYVLTIKGIDVNPKHAVMQKRLSNVAFNYQTRLKQFALFKLLLFFRSNAVPQQSKKTLQFAVSSLVKATREEFPRSPSPERRPETKTPTSLQGSISRDAAGKLSKDELVGVNQLGAAEVVCMQLRNLRQRNLLLGFTSVAVFSKQIGIFDDERSRLIEQINELRYDKHSLLEDNTALRHHNEALIDNLEKTNLNFQSLSLHLDQMRLGRMVRVISKMIELPMLEALIMVKHHTGIN</sequence>
<keyword evidence="1" id="KW-0175">Coiled coil</keyword>
<evidence type="ECO:0000256" key="2">
    <source>
        <dbReference type="SAM" id="MobiDB-lite"/>
    </source>
</evidence>
<dbReference type="EMBL" id="MPUH01000132">
    <property type="protein sequence ID" value="OMJ89188.1"/>
    <property type="molecule type" value="Genomic_DNA"/>
</dbReference>
<dbReference type="InterPro" id="IPR003107">
    <property type="entry name" value="HAT"/>
</dbReference>
<feature type="coiled-coil region" evidence="1">
    <location>
        <begin position="1732"/>
        <end position="1759"/>
    </location>
</feature>
<comment type="caution">
    <text evidence="3">The sequence shown here is derived from an EMBL/GenBank/DDBJ whole genome shotgun (WGS) entry which is preliminary data.</text>
</comment>
<reference evidence="3 4" key="1">
    <citation type="submission" date="2016-11" db="EMBL/GenBank/DDBJ databases">
        <title>The macronuclear genome of Stentor coeruleus: a giant cell with tiny introns.</title>
        <authorList>
            <person name="Slabodnick M."/>
            <person name="Ruby J.G."/>
            <person name="Reiff S.B."/>
            <person name="Swart E.C."/>
            <person name="Gosai S."/>
            <person name="Prabakaran S."/>
            <person name="Witkowska E."/>
            <person name="Larue G.E."/>
            <person name="Fisher S."/>
            <person name="Freeman R.M."/>
            <person name="Gunawardena J."/>
            <person name="Chu W."/>
            <person name="Stover N.A."/>
            <person name="Gregory B.D."/>
            <person name="Nowacki M."/>
            <person name="Derisi J."/>
            <person name="Roy S.W."/>
            <person name="Marshall W.F."/>
            <person name="Sood P."/>
        </authorList>
    </citation>
    <scope>NUCLEOTIDE SEQUENCE [LARGE SCALE GENOMIC DNA]</scope>
    <source>
        <strain evidence="3">WM001</strain>
    </source>
</reference>
<feature type="compositionally biased region" description="Basic and acidic residues" evidence="2">
    <location>
        <begin position="1892"/>
        <end position="1906"/>
    </location>
</feature>
<dbReference type="SMART" id="SM00386">
    <property type="entry name" value="HAT"/>
    <property type="match status" value="5"/>
</dbReference>
<name>A0A1R2CJJ8_9CILI</name>
<feature type="compositionally biased region" description="Polar residues" evidence="2">
    <location>
        <begin position="1907"/>
        <end position="1916"/>
    </location>
</feature>
<evidence type="ECO:0000313" key="3">
    <source>
        <dbReference type="EMBL" id="OMJ89188.1"/>
    </source>
</evidence>
<organism evidence="3 4">
    <name type="scientific">Stentor coeruleus</name>
    <dbReference type="NCBI Taxonomy" id="5963"/>
    <lineage>
        <taxon>Eukaryota</taxon>
        <taxon>Sar</taxon>
        <taxon>Alveolata</taxon>
        <taxon>Ciliophora</taxon>
        <taxon>Postciliodesmatophora</taxon>
        <taxon>Heterotrichea</taxon>
        <taxon>Heterotrichida</taxon>
        <taxon>Stentoridae</taxon>
        <taxon>Stentor</taxon>
    </lineage>
</organism>
<proteinExistence type="predicted"/>
<feature type="region of interest" description="Disordered" evidence="2">
    <location>
        <begin position="1892"/>
        <end position="1917"/>
    </location>
</feature>
<evidence type="ECO:0000256" key="1">
    <source>
        <dbReference type="SAM" id="Coils"/>
    </source>
</evidence>
<dbReference type="Proteomes" id="UP000187209">
    <property type="component" value="Unassembled WGS sequence"/>
</dbReference>
<gene>
    <name evidence="3" type="ORF">SteCoe_8740</name>
</gene>
<accession>A0A1R2CJJ8</accession>